<dbReference type="InterPro" id="IPR050884">
    <property type="entry name" value="CNP_phosphodiesterase-III"/>
</dbReference>
<name>A0AAP8MC93_9GAMM</name>
<comment type="similarity">
    <text evidence="4">Belongs to the cyclic nucleotide phosphodiesterase class-III family.</text>
</comment>
<dbReference type="Pfam" id="PF00149">
    <property type="entry name" value="Metallophos"/>
    <property type="match status" value="1"/>
</dbReference>
<gene>
    <name evidence="6" type="ORF">C0029_16645</name>
</gene>
<dbReference type="GO" id="GO:0046872">
    <property type="term" value="F:metal ion binding"/>
    <property type="evidence" value="ECO:0007669"/>
    <property type="project" value="UniProtKB-KW"/>
</dbReference>
<keyword evidence="3" id="KW-0408">Iron</keyword>
<dbReference type="InterPro" id="IPR026575">
    <property type="entry name" value="GpdQ/CpdA-like"/>
</dbReference>
<keyword evidence="7" id="KW-1185">Reference proteome</keyword>
<evidence type="ECO:0000259" key="5">
    <source>
        <dbReference type="Pfam" id="PF00149"/>
    </source>
</evidence>
<comment type="caution">
    <text evidence="6">The sequence shown here is derived from an EMBL/GenBank/DDBJ whole genome shotgun (WGS) entry which is preliminary data.</text>
</comment>
<feature type="domain" description="Calcineurin-like phosphoesterase" evidence="5">
    <location>
        <begin position="18"/>
        <end position="208"/>
    </location>
</feature>
<dbReference type="PANTHER" id="PTHR42988:SF2">
    <property type="entry name" value="CYCLIC NUCLEOTIDE PHOSPHODIESTERASE CBUA0032-RELATED"/>
    <property type="match status" value="1"/>
</dbReference>
<evidence type="ECO:0000313" key="6">
    <source>
        <dbReference type="EMBL" id="PLW85153.1"/>
    </source>
</evidence>
<accession>A0AAP8MC93</accession>
<keyword evidence="2" id="KW-0378">Hydrolase</keyword>
<keyword evidence="1" id="KW-0479">Metal-binding</keyword>
<dbReference type="AlphaFoldDB" id="A0AAP8MC93"/>
<evidence type="ECO:0000313" key="7">
    <source>
        <dbReference type="Proteomes" id="UP000235162"/>
    </source>
</evidence>
<reference evidence="6 7" key="1">
    <citation type="submission" date="2018-01" db="EMBL/GenBank/DDBJ databases">
        <title>The draft genome sequence of Halioglobus japonicus S1-36.</title>
        <authorList>
            <person name="Du Z.-J."/>
            <person name="Shi M.-J."/>
        </authorList>
    </citation>
    <scope>NUCLEOTIDE SEQUENCE [LARGE SCALE GENOMIC DNA]</scope>
    <source>
        <strain evidence="6 7">S1-36</strain>
    </source>
</reference>
<evidence type="ECO:0000256" key="4">
    <source>
        <dbReference type="ARBA" id="ARBA00025742"/>
    </source>
</evidence>
<evidence type="ECO:0000256" key="3">
    <source>
        <dbReference type="ARBA" id="ARBA00023004"/>
    </source>
</evidence>
<evidence type="ECO:0000256" key="2">
    <source>
        <dbReference type="ARBA" id="ARBA00022801"/>
    </source>
</evidence>
<protein>
    <submittedName>
        <fullName evidence="6">3',5'-cyclic-AMP phosphodiesterase</fullName>
    </submittedName>
</protein>
<dbReference type="CDD" id="cd07402">
    <property type="entry name" value="MPP_GpdQ"/>
    <property type="match status" value="1"/>
</dbReference>
<proteinExistence type="inferred from homology"/>
<dbReference type="Proteomes" id="UP000235162">
    <property type="component" value="Unassembled WGS sequence"/>
</dbReference>
<dbReference type="NCBIfam" id="NF008359">
    <property type="entry name" value="PRK11148.1"/>
    <property type="match status" value="1"/>
</dbReference>
<dbReference type="GO" id="GO:0004112">
    <property type="term" value="F:cyclic-nucleotide phosphodiesterase activity"/>
    <property type="evidence" value="ECO:0007669"/>
    <property type="project" value="InterPro"/>
</dbReference>
<dbReference type="RefSeq" id="WP_102106422.1">
    <property type="nucleotide sequence ID" value="NZ_BMYL01000004.1"/>
</dbReference>
<dbReference type="InterPro" id="IPR004843">
    <property type="entry name" value="Calcineurin-like_PHP"/>
</dbReference>
<sequence>MTEPAPIARVTPATDVVRLVQLTDIHLCQQAGGTLLGMDTDASLQQVLAQVQRERAQYDLVLATGDLSDKGALHAYERLESYLETLAAHHYWLPGNHDDRDQMLAAARDPERLTGEIRVGPWQILMLNSQIPREVGGRLGPAELARIETALIQAEAEGLHSLLCMHHQPVAVGSAWIDEQMVADADAFWALTERFAGVRAVLWGHVHQQIDRQRGSVELMASPSTCVQFAPGSDNFKADAQAPGYRWLDLHPDGRIESAVSRLTTSLYVDLESGGYLD</sequence>
<evidence type="ECO:0000256" key="1">
    <source>
        <dbReference type="ARBA" id="ARBA00022723"/>
    </source>
</evidence>
<organism evidence="6 7">
    <name type="scientific">Halioglobus japonicus</name>
    <dbReference type="NCBI Taxonomy" id="930805"/>
    <lineage>
        <taxon>Bacteria</taxon>
        <taxon>Pseudomonadati</taxon>
        <taxon>Pseudomonadota</taxon>
        <taxon>Gammaproteobacteria</taxon>
        <taxon>Cellvibrionales</taxon>
        <taxon>Halieaceae</taxon>
        <taxon>Halioglobus</taxon>
    </lineage>
</organism>
<dbReference type="PANTHER" id="PTHR42988">
    <property type="entry name" value="PHOSPHOHYDROLASE"/>
    <property type="match status" value="1"/>
</dbReference>
<dbReference type="Gene3D" id="3.60.21.10">
    <property type="match status" value="1"/>
</dbReference>
<dbReference type="SUPFAM" id="SSF56300">
    <property type="entry name" value="Metallo-dependent phosphatases"/>
    <property type="match status" value="1"/>
</dbReference>
<dbReference type="EMBL" id="PKUR01000004">
    <property type="protein sequence ID" value="PLW85153.1"/>
    <property type="molecule type" value="Genomic_DNA"/>
</dbReference>
<dbReference type="InterPro" id="IPR029052">
    <property type="entry name" value="Metallo-depent_PP-like"/>
</dbReference>